<evidence type="ECO:0000313" key="1">
    <source>
        <dbReference type="EMBL" id="CAG6635196.1"/>
    </source>
</evidence>
<dbReference type="EMBL" id="HBUF01089137">
    <property type="protein sequence ID" value="CAG6635196.1"/>
    <property type="molecule type" value="Transcribed_RNA"/>
</dbReference>
<reference evidence="1" key="1">
    <citation type="submission" date="2021-05" db="EMBL/GenBank/DDBJ databases">
        <authorList>
            <person name="Alioto T."/>
            <person name="Alioto T."/>
            <person name="Gomez Garrido J."/>
        </authorList>
    </citation>
    <scope>NUCLEOTIDE SEQUENCE</scope>
</reference>
<accession>A0A8D8QNE2</accession>
<name>A0A8D8QNE2_9HEMI</name>
<dbReference type="AlphaFoldDB" id="A0A8D8QNE2"/>
<proteinExistence type="predicted"/>
<organism evidence="1">
    <name type="scientific">Cacopsylla melanoneura</name>
    <dbReference type="NCBI Taxonomy" id="428564"/>
    <lineage>
        <taxon>Eukaryota</taxon>
        <taxon>Metazoa</taxon>
        <taxon>Ecdysozoa</taxon>
        <taxon>Arthropoda</taxon>
        <taxon>Hexapoda</taxon>
        <taxon>Insecta</taxon>
        <taxon>Pterygota</taxon>
        <taxon>Neoptera</taxon>
        <taxon>Paraneoptera</taxon>
        <taxon>Hemiptera</taxon>
        <taxon>Sternorrhyncha</taxon>
        <taxon>Psylloidea</taxon>
        <taxon>Psyllidae</taxon>
        <taxon>Psyllinae</taxon>
        <taxon>Cacopsylla</taxon>
    </lineage>
</organism>
<protein>
    <submittedName>
        <fullName evidence="1">Uncharacterized protein</fullName>
    </submittedName>
</protein>
<sequence length="130" mass="14468">MHSTSMYNDFYSITRLGPRLGGYKLTFFSSYCFLPPIDYIIYHSLAALGLDIRSTLTSICSSSSSSSLSSSSISLHVSILFSPPNNIPSAFYVSLPCSIFHFIAAQNVHDVVIIFLLWDFCSDYSNLIQN</sequence>